<organism evidence="7 8">
    <name type="scientific">Holothuria leucospilota</name>
    <name type="common">Black long sea cucumber</name>
    <name type="synonym">Mertensiothuria leucospilota</name>
    <dbReference type="NCBI Taxonomy" id="206669"/>
    <lineage>
        <taxon>Eukaryota</taxon>
        <taxon>Metazoa</taxon>
        <taxon>Echinodermata</taxon>
        <taxon>Eleutherozoa</taxon>
        <taxon>Echinozoa</taxon>
        <taxon>Holothuroidea</taxon>
        <taxon>Aspidochirotacea</taxon>
        <taxon>Aspidochirotida</taxon>
        <taxon>Holothuriidae</taxon>
        <taxon>Holothuria</taxon>
    </lineage>
</organism>
<evidence type="ECO:0000256" key="6">
    <source>
        <dbReference type="SAM" id="Phobius"/>
    </source>
</evidence>
<feature type="transmembrane region" description="Helical" evidence="6">
    <location>
        <begin position="116"/>
        <end position="144"/>
    </location>
</feature>
<accession>A0A9Q1HDT1</accession>
<keyword evidence="8" id="KW-1185">Reference proteome</keyword>
<protein>
    <submittedName>
        <fullName evidence="7">Cystine/glutamate transporter</fullName>
    </submittedName>
</protein>
<name>A0A9Q1HDT1_HOLLE</name>
<dbReference type="Proteomes" id="UP001152320">
    <property type="component" value="Chromosome 5"/>
</dbReference>
<dbReference type="GO" id="GO:0016020">
    <property type="term" value="C:membrane"/>
    <property type="evidence" value="ECO:0007669"/>
    <property type="project" value="UniProtKB-SubCell"/>
</dbReference>
<proteinExistence type="predicted"/>
<dbReference type="GO" id="GO:0015179">
    <property type="term" value="F:L-amino acid transmembrane transporter activity"/>
    <property type="evidence" value="ECO:0007669"/>
    <property type="project" value="TreeGrafter"/>
</dbReference>
<comment type="subcellular location">
    <subcellularLocation>
        <location evidence="1">Membrane</location>
        <topology evidence="1">Multi-pass membrane protein</topology>
    </subcellularLocation>
</comment>
<gene>
    <name evidence="7" type="ORF">HOLleu_13578</name>
</gene>
<feature type="transmembrane region" description="Helical" evidence="6">
    <location>
        <begin position="383"/>
        <end position="406"/>
    </location>
</feature>
<sequence>MMDTEYRTLSSNGKDASKTDSNDIQDNKVALSRFLGLIPAISFTLGLIIGTGIFLTPTGVLRGSSGSIGVSLIVWVVGAFVSSTGAMCMTELTIYFRQSGGSFVFLSSVYGPKMGFLFVWVTFFVGFPCSSAIQSMVIVNFLLTPFMGICDSVSETAIKLGATCVFLLLVFINAMSTRYTARAQVLMCFVKTGALIAIILIGAVKMIQSPSGSIQKPFLTTGEFEVSKLPSAFFSAYFAYGGWDNISNITEEVKKPAKTIVRAMTISFVLVAILYLLANVAYLTVLTPEEIMSSNAVAGLFAVRVLGTRWSFIIWLCVVLSAAGILNGGTYSKSRIYFVAARAGQFPFILSTIHIRRKTPLAAIITMVPITLLVIWSGNIWSIIDFVVCFVLILSMLTIGTVPYLRWKQPDRVLSYKAPLWSSMVYIVFTTALVLMTVYTNPIQIGISVAIICVAFICYGLIQLLNRSDRAQAKINYFNDFLQKLLLSVQQEIKTY</sequence>
<feature type="transmembrane region" description="Helical" evidence="6">
    <location>
        <begin position="306"/>
        <end position="326"/>
    </location>
</feature>
<feature type="transmembrane region" description="Helical" evidence="6">
    <location>
        <begin position="359"/>
        <end position="377"/>
    </location>
</feature>
<feature type="transmembrane region" description="Helical" evidence="6">
    <location>
        <begin position="445"/>
        <end position="465"/>
    </location>
</feature>
<dbReference type="AlphaFoldDB" id="A0A9Q1HDT1"/>
<feature type="transmembrane region" description="Helical" evidence="6">
    <location>
        <begin position="181"/>
        <end position="204"/>
    </location>
</feature>
<feature type="transmembrane region" description="Helical" evidence="6">
    <location>
        <begin position="418"/>
        <end position="439"/>
    </location>
</feature>
<evidence type="ECO:0000256" key="1">
    <source>
        <dbReference type="ARBA" id="ARBA00004141"/>
    </source>
</evidence>
<evidence type="ECO:0000313" key="7">
    <source>
        <dbReference type="EMBL" id="KAJ8042509.1"/>
    </source>
</evidence>
<feature type="transmembrane region" description="Helical" evidence="6">
    <location>
        <begin position="156"/>
        <end position="175"/>
    </location>
</feature>
<keyword evidence="3 6" id="KW-1133">Transmembrane helix</keyword>
<feature type="transmembrane region" description="Helical" evidence="6">
    <location>
        <begin position="263"/>
        <end position="286"/>
    </location>
</feature>
<dbReference type="PIRSF" id="PIRSF006060">
    <property type="entry name" value="AA_transporter"/>
    <property type="match status" value="1"/>
</dbReference>
<dbReference type="InterPro" id="IPR050598">
    <property type="entry name" value="AminoAcid_Transporter"/>
</dbReference>
<dbReference type="Pfam" id="PF13520">
    <property type="entry name" value="AA_permease_2"/>
    <property type="match status" value="1"/>
</dbReference>
<evidence type="ECO:0000256" key="4">
    <source>
        <dbReference type="ARBA" id="ARBA00023136"/>
    </source>
</evidence>
<evidence type="ECO:0000256" key="5">
    <source>
        <dbReference type="SAM" id="MobiDB-lite"/>
    </source>
</evidence>
<feature type="transmembrane region" description="Helical" evidence="6">
    <location>
        <begin position="68"/>
        <end position="96"/>
    </location>
</feature>
<feature type="region of interest" description="Disordered" evidence="5">
    <location>
        <begin position="1"/>
        <end position="21"/>
    </location>
</feature>
<evidence type="ECO:0000256" key="2">
    <source>
        <dbReference type="ARBA" id="ARBA00022692"/>
    </source>
</evidence>
<keyword evidence="2 6" id="KW-0812">Transmembrane</keyword>
<feature type="transmembrane region" description="Helical" evidence="6">
    <location>
        <begin position="34"/>
        <end position="56"/>
    </location>
</feature>
<evidence type="ECO:0000313" key="8">
    <source>
        <dbReference type="Proteomes" id="UP001152320"/>
    </source>
</evidence>
<reference evidence="7" key="1">
    <citation type="submission" date="2021-10" db="EMBL/GenBank/DDBJ databases">
        <title>Tropical sea cucumber genome reveals ecological adaptation and Cuvierian tubules defense mechanism.</title>
        <authorList>
            <person name="Chen T."/>
        </authorList>
    </citation>
    <scope>NUCLEOTIDE SEQUENCE</scope>
    <source>
        <strain evidence="7">Nanhai2018</strain>
        <tissue evidence="7">Muscle</tissue>
    </source>
</reference>
<dbReference type="OrthoDB" id="5982228at2759"/>
<keyword evidence="4 6" id="KW-0472">Membrane</keyword>
<comment type="caution">
    <text evidence="7">The sequence shown here is derived from an EMBL/GenBank/DDBJ whole genome shotgun (WGS) entry which is preliminary data.</text>
</comment>
<dbReference type="PANTHER" id="PTHR11785:SF375">
    <property type="entry name" value="AMINO ACID TRANSPORTER"/>
    <property type="match status" value="1"/>
</dbReference>
<dbReference type="Gene3D" id="1.20.1740.10">
    <property type="entry name" value="Amino acid/polyamine transporter I"/>
    <property type="match status" value="1"/>
</dbReference>
<evidence type="ECO:0000256" key="3">
    <source>
        <dbReference type="ARBA" id="ARBA00022989"/>
    </source>
</evidence>
<dbReference type="InterPro" id="IPR002293">
    <property type="entry name" value="AA/rel_permease1"/>
</dbReference>
<dbReference type="PANTHER" id="PTHR11785">
    <property type="entry name" value="AMINO ACID TRANSPORTER"/>
    <property type="match status" value="1"/>
</dbReference>
<dbReference type="EMBL" id="JAIZAY010000005">
    <property type="protein sequence ID" value="KAJ8042509.1"/>
    <property type="molecule type" value="Genomic_DNA"/>
</dbReference>